<sequence length="329" mass="36541">MASKSWSYQAHEYPISTFCRVEGTNYILTVAKDEIKLKNLEDTQAQQTLFTKSHNADITSIDASPSTLKVVSASFDQVLLTDMTVGDVIMRFSGNKESKGKLVRDCKFLSRNLIATCGDYTALNLADIRERPASNSSKIQESPNCWTYPFSTEDNLTSLGYSHPYISMGSSSGTAYILDLRNSQFIYSNVSKNLLMAVEQHPGNLSVSFDKEGIIRFYDVKKDQFMAQGCCVNRAIEHQINMHYVPELDFVINGSEEGIVHLWRLNEDRSRFVSALNFAVLGRVDSPASGIPAANTINHVDFDPAAKRLIASSASGVLHVWDDLSNLKA</sequence>
<dbReference type="InterPro" id="IPR036322">
    <property type="entry name" value="WD40_repeat_dom_sf"/>
</dbReference>
<keyword evidence="5" id="KW-1185">Reference proteome</keyword>
<dbReference type="InterPro" id="IPR001680">
    <property type="entry name" value="WD40_rpt"/>
</dbReference>
<evidence type="ECO:0008006" key="6">
    <source>
        <dbReference type="Google" id="ProtNLM"/>
    </source>
</evidence>
<evidence type="ECO:0000256" key="1">
    <source>
        <dbReference type="ARBA" id="ARBA00004496"/>
    </source>
</evidence>
<dbReference type="EMBL" id="GL996506">
    <property type="protein sequence ID" value="EGW30148.1"/>
    <property type="molecule type" value="Genomic_DNA"/>
</dbReference>
<dbReference type="PANTHER" id="PTHR22842:SF3">
    <property type="entry name" value="WD REPEAT DOMAIN-CONTAINING PROTEIN 83"/>
    <property type="match status" value="1"/>
</dbReference>
<dbReference type="InParanoid" id="G3AVC9"/>
<dbReference type="Pfam" id="PF00400">
    <property type="entry name" value="WD40"/>
    <property type="match status" value="1"/>
</dbReference>
<dbReference type="SMART" id="SM00320">
    <property type="entry name" value="WD40"/>
    <property type="match status" value="2"/>
</dbReference>
<organism evidence="5">
    <name type="scientific">Spathaspora passalidarum (strain NRRL Y-27907 / 11-Y1)</name>
    <dbReference type="NCBI Taxonomy" id="619300"/>
    <lineage>
        <taxon>Eukaryota</taxon>
        <taxon>Fungi</taxon>
        <taxon>Dikarya</taxon>
        <taxon>Ascomycota</taxon>
        <taxon>Saccharomycotina</taxon>
        <taxon>Pichiomycetes</taxon>
        <taxon>Debaryomycetaceae</taxon>
        <taxon>Spathaspora</taxon>
    </lineage>
</organism>
<comment type="similarity">
    <text evidence="3">Belongs to the WD repeat MORG1 family.</text>
</comment>
<dbReference type="PANTHER" id="PTHR22842">
    <property type="entry name" value="WD40 REPEAT PROTEIN"/>
    <property type="match status" value="1"/>
</dbReference>
<dbReference type="InterPro" id="IPR051980">
    <property type="entry name" value="WD_repeat_MORG1"/>
</dbReference>
<proteinExistence type="inferred from homology"/>
<dbReference type="OrthoDB" id="1068471at2759"/>
<dbReference type="SUPFAM" id="SSF50978">
    <property type="entry name" value="WD40 repeat-like"/>
    <property type="match status" value="1"/>
</dbReference>
<gene>
    <name evidence="4" type="ORF">SPAPADRAFT_52975</name>
</gene>
<dbReference type="GO" id="GO:0005737">
    <property type="term" value="C:cytoplasm"/>
    <property type="evidence" value="ECO:0007669"/>
    <property type="project" value="UniProtKB-SubCell"/>
</dbReference>
<reference evidence="4 5" key="1">
    <citation type="journal article" date="2011" name="Proc. Natl. Acad. Sci. U.S.A.">
        <title>Comparative genomics of xylose-fermenting fungi for enhanced biofuel production.</title>
        <authorList>
            <person name="Wohlbach D.J."/>
            <person name="Kuo A."/>
            <person name="Sato T.K."/>
            <person name="Potts K.M."/>
            <person name="Salamov A.A."/>
            <person name="LaButti K.M."/>
            <person name="Sun H."/>
            <person name="Clum A."/>
            <person name="Pangilinan J.L."/>
            <person name="Lindquist E.A."/>
            <person name="Lucas S."/>
            <person name="Lapidus A."/>
            <person name="Jin M."/>
            <person name="Gunawan C."/>
            <person name="Balan V."/>
            <person name="Dale B.E."/>
            <person name="Jeffries T.W."/>
            <person name="Zinkel R."/>
            <person name="Barry K.W."/>
            <person name="Grigoriev I.V."/>
            <person name="Gasch A.P."/>
        </authorList>
    </citation>
    <scope>NUCLEOTIDE SEQUENCE [LARGE SCALE GENOMIC DNA]</scope>
    <source>
        <strain evidence="5">NRRL Y-27907 / 11-Y1</strain>
    </source>
</reference>
<protein>
    <recommendedName>
        <fullName evidence="6">WD40 repeat-like protein</fullName>
    </recommendedName>
</protein>
<dbReference type="GO" id="GO:0071013">
    <property type="term" value="C:catalytic step 2 spliceosome"/>
    <property type="evidence" value="ECO:0007669"/>
    <property type="project" value="TreeGrafter"/>
</dbReference>
<dbReference type="GO" id="GO:0000398">
    <property type="term" value="P:mRNA splicing, via spliceosome"/>
    <property type="evidence" value="ECO:0007669"/>
    <property type="project" value="TreeGrafter"/>
</dbReference>
<accession>G3AVC9</accession>
<keyword evidence="2" id="KW-0963">Cytoplasm</keyword>
<dbReference type="AlphaFoldDB" id="G3AVC9"/>
<dbReference type="Gene3D" id="2.130.10.10">
    <property type="entry name" value="YVTN repeat-like/Quinoprotein amine dehydrogenase"/>
    <property type="match status" value="2"/>
</dbReference>
<dbReference type="OMA" id="IDCKFIN"/>
<dbReference type="eggNOG" id="ENOG502RS0S">
    <property type="taxonomic scope" value="Eukaryota"/>
</dbReference>
<dbReference type="GeneID" id="18871744"/>
<dbReference type="KEGG" id="spaa:SPAPADRAFT_52975"/>
<dbReference type="HOGENOM" id="CLU_850240_0_0_1"/>
<evidence type="ECO:0000256" key="3">
    <source>
        <dbReference type="ARBA" id="ARBA00038145"/>
    </source>
</evidence>
<evidence type="ECO:0000256" key="2">
    <source>
        <dbReference type="ARBA" id="ARBA00022490"/>
    </source>
</evidence>
<name>G3AVC9_SPAPN</name>
<dbReference type="RefSeq" id="XP_007377914.1">
    <property type="nucleotide sequence ID" value="XM_007377852.1"/>
</dbReference>
<evidence type="ECO:0000313" key="5">
    <source>
        <dbReference type="Proteomes" id="UP000000709"/>
    </source>
</evidence>
<comment type="subcellular location">
    <subcellularLocation>
        <location evidence="1">Cytoplasm</location>
    </subcellularLocation>
</comment>
<dbReference type="Proteomes" id="UP000000709">
    <property type="component" value="Unassembled WGS sequence"/>
</dbReference>
<dbReference type="InterPro" id="IPR015943">
    <property type="entry name" value="WD40/YVTN_repeat-like_dom_sf"/>
</dbReference>
<evidence type="ECO:0000313" key="4">
    <source>
        <dbReference type="EMBL" id="EGW30148.1"/>
    </source>
</evidence>